<dbReference type="InterPro" id="IPR004839">
    <property type="entry name" value="Aminotransferase_I/II_large"/>
</dbReference>
<reference evidence="12 13" key="1">
    <citation type="submission" date="2023-10" db="EMBL/GenBank/DDBJ databases">
        <title>Genomes of two closely related lineages of the louse Polyplax serrata with different host specificities.</title>
        <authorList>
            <person name="Martinu J."/>
            <person name="Tarabai H."/>
            <person name="Stefka J."/>
            <person name="Hypsa V."/>
        </authorList>
    </citation>
    <scope>NUCLEOTIDE SEQUENCE [LARGE SCALE GENOMIC DNA]</scope>
    <source>
        <strain evidence="12">HR10_N</strain>
    </source>
</reference>
<evidence type="ECO:0000256" key="9">
    <source>
        <dbReference type="ARBA" id="ARBA00024016"/>
    </source>
</evidence>
<dbReference type="InterPro" id="IPR015424">
    <property type="entry name" value="PyrdxlP-dep_Trfase"/>
</dbReference>
<dbReference type="InterPro" id="IPR015422">
    <property type="entry name" value="PyrdxlP-dep_Trfase_small"/>
</dbReference>
<proteinExistence type="inferred from homology"/>
<dbReference type="Pfam" id="PF00155">
    <property type="entry name" value="Aminotran_1_2"/>
    <property type="match status" value="1"/>
</dbReference>
<dbReference type="InterPro" id="IPR051326">
    <property type="entry name" value="Kynurenine-oxoglutarate_AT"/>
</dbReference>
<organism evidence="12 13">
    <name type="scientific">Polyplax serrata</name>
    <name type="common">Common mouse louse</name>
    <dbReference type="NCBI Taxonomy" id="468196"/>
    <lineage>
        <taxon>Eukaryota</taxon>
        <taxon>Metazoa</taxon>
        <taxon>Ecdysozoa</taxon>
        <taxon>Arthropoda</taxon>
        <taxon>Hexapoda</taxon>
        <taxon>Insecta</taxon>
        <taxon>Pterygota</taxon>
        <taxon>Neoptera</taxon>
        <taxon>Paraneoptera</taxon>
        <taxon>Psocodea</taxon>
        <taxon>Troctomorpha</taxon>
        <taxon>Phthiraptera</taxon>
        <taxon>Anoplura</taxon>
        <taxon>Polyplacidae</taxon>
        <taxon>Polyplax</taxon>
    </lineage>
</organism>
<dbReference type="GO" id="GO:0070189">
    <property type="term" value="P:kynurenine metabolic process"/>
    <property type="evidence" value="ECO:0007669"/>
    <property type="project" value="UniProtKB-ARBA"/>
</dbReference>
<evidence type="ECO:0000313" key="13">
    <source>
        <dbReference type="Proteomes" id="UP001372834"/>
    </source>
</evidence>
<sequence>MLNYGRGILSELKSSEYVTKSLCGFTQKFFQSKVSRTASMSSEINKKFCLPERFKGSEKSVWVEYIQLATEHKPLNLGQGFPDFAPPDYIIKALTDTSTASNVLLNQYTRGFGHPRLVNAIAALYSKLIGREINPFKEVLITSGAYEALFATISGHISPGDEAIIIEPFFDCYVPMVKTCGGVPVLIPLKSKKTSGKVTSADWVLDMDELAGLFNEKTKLIIVNTPHNPLGKVFSMDELQFIADLCKKWNVLCISDEVYEWIVYKPNRHIRMASLPGMWERTVTIGSAGKTFSVTGWKIGWAYGPSNLLYNAQVVHQNCVYTCTTPIQEALAIGFELEANRLDSPECYFNSLAVELEPKRDLVVNFLREVGMVPTVPDGGYFVIADWTPLESKINLSQEKDEYKDYRFTKWMTKNIGLQGIPPSAFYGDEHKKLGENFVRYCFIKKDENLLKAAGILKEWKSRM</sequence>
<evidence type="ECO:0000256" key="5">
    <source>
        <dbReference type="ARBA" id="ARBA00022679"/>
    </source>
</evidence>
<dbReference type="Proteomes" id="UP001372834">
    <property type="component" value="Unassembled WGS sequence"/>
</dbReference>
<dbReference type="GO" id="GO:0047804">
    <property type="term" value="F:cysteine-S-conjugate beta-lyase activity"/>
    <property type="evidence" value="ECO:0007669"/>
    <property type="project" value="UniProtKB-EC"/>
</dbReference>
<evidence type="ECO:0000256" key="4">
    <source>
        <dbReference type="ARBA" id="ARBA00022576"/>
    </source>
</evidence>
<dbReference type="PANTHER" id="PTHR43807">
    <property type="entry name" value="FI04487P"/>
    <property type="match status" value="1"/>
</dbReference>
<feature type="domain" description="Aminotransferase class I/classII large" evidence="11">
    <location>
        <begin position="74"/>
        <end position="453"/>
    </location>
</feature>
<evidence type="ECO:0000256" key="1">
    <source>
        <dbReference type="ARBA" id="ARBA00001933"/>
    </source>
</evidence>
<evidence type="ECO:0000313" key="12">
    <source>
        <dbReference type="EMBL" id="KAK6620740.1"/>
    </source>
</evidence>
<comment type="similarity">
    <text evidence="2">Belongs to the class-I pyridoxal-phosphate-dependent aminotransferase family.</text>
</comment>
<dbReference type="GO" id="GO:0016212">
    <property type="term" value="F:kynurenine-oxoglutarate transaminase activity"/>
    <property type="evidence" value="ECO:0007669"/>
    <property type="project" value="TreeGrafter"/>
</dbReference>
<dbReference type="AlphaFoldDB" id="A0AAN8NLE7"/>
<accession>A0AAN8NLE7</accession>
<comment type="cofactor">
    <cofactor evidence="1">
        <name>pyridoxal 5'-phosphate</name>
        <dbReference type="ChEBI" id="CHEBI:597326"/>
    </cofactor>
</comment>
<comment type="caution">
    <text evidence="12">The sequence shown here is derived from an EMBL/GenBank/DDBJ whole genome shotgun (WGS) entry which is preliminary data.</text>
</comment>
<dbReference type="SUPFAM" id="SSF53383">
    <property type="entry name" value="PLP-dependent transferases"/>
    <property type="match status" value="1"/>
</dbReference>
<comment type="catalytic activity">
    <reaction evidence="10">
        <text>an S-substituted L-cysteine + H2O = a thiol + pyruvate + NH4(+)</text>
        <dbReference type="Rhea" id="RHEA:18121"/>
        <dbReference type="ChEBI" id="CHEBI:15361"/>
        <dbReference type="ChEBI" id="CHEBI:15377"/>
        <dbReference type="ChEBI" id="CHEBI:28938"/>
        <dbReference type="ChEBI" id="CHEBI:29256"/>
        <dbReference type="ChEBI" id="CHEBI:58717"/>
        <dbReference type="EC" id="4.4.1.13"/>
    </reaction>
    <physiologicalReaction direction="left-to-right" evidence="10">
        <dbReference type="Rhea" id="RHEA:18122"/>
    </physiologicalReaction>
</comment>
<evidence type="ECO:0000256" key="7">
    <source>
        <dbReference type="ARBA" id="ARBA00022990"/>
    </source>
</evidence>
<dbReference type="InterPro" id="IPR015421">
    <property type="entry name" value="PyrdxlP-dep_Trfase_major"/>
</dbReference>
<comment type="subunit">
    <text evidence="3">Homodimer.</text>
</comment>
<evidence type="ECO:0000256" key="2">
    <source>
        <dbReference type="ARBA" id="ARBA00007441"/>
    </source>
</evidence>
<keyword evidence="8" id="KW-0456">Lyase</keyword>
<dbReference type="GO" id="GO:0030170">
    <property type="term" value="F:pyridoxal phosphate binding"/>
    <property type="evidence" value="ECO:0007669"/>
    <property type="project" value="InterPro"/>
</dbReference>
<keyword evidence="7" id="KW-0007">Acetylation</keyword>
<dbReference type="CDD" id="cd00609">
    <property type="entry name" value="AAT_like"/>
    <property type="match status" value="1"/>
</dbReference>
<dbReference type="FunFam" id="3.90.1150.10:FF:000275">
    <property type="entry name" value="kynurenine--oxoglutarate transaminase 1"/>
    <property type="match status" value="1"/>
</dbReference>
<dbReference type="PANTHER" id="PTHR43807:SF20">
    <property type="entry name" value="FI04487P"/>
    <property type="match status" value="1"/>
</dbReference>
<keyword evidence="6" id="KW-0663">Pyridoxal phosphate</keyword>
<dbReference type="FunFam" id="3.40.640.10:FF:000024">
    <property type="entry name" value="Kynurenine--oxoglutarate transaminase 3"/>
    <property type="match status" value="1"/>
</dbReference>
<keyword evidence="4" id="KW-0032">Aminotransferase</keyword>
<name>A0AAN8NLE7_POLSC</name>
<dbReference type="GO" id="GO:0005739">
    <property type="term" value="C:mitochondrion"/>
    <property type="evidence" value="ECO:0007669"/>
    <property type="project" value="TreeGrafter"/>
</dbReference>
<comment type="pathway">
    <text evidence="9">Amino-acid degradation; L-kynurenine degradation; kynurenate from L-kynurenine: step 1/2.</text>
</comment>
<evidence type="ECO:0000256" key="3">
    <source>
        <dbReference type="ARBA" id="ARBA00011738"/>
    </source>
</evidence>
<dbReference type="Gene3D" id="3.90.1150.10">
    <property type="entry name" value="Aspartate Aminotransferase, domain 1"/>
    <property type="match status" value="1"/>
</dbReference>
<dbReference type="EMBL" id="JAWJWE010000039">
    <property type="protein sequence ID" value="KAK6620740.1"/>
    <property type="molecule type" value="Genomic_DNA"/>
</dbReference>
<dbReference type="FunFam" id="3.90.1150.10:FF:000021">
    <property type="entry name" value="Kynurenine--oxoglutarate transaminase 3"/>
    <property type="match status" value="1"/>
</dbReference>
<keyword evidence="5" id="KW-0808">Transferase</keyword>
<gene>
    <name evidence="12" type="ORF">RUM43_011035</name>
</gene>
<evidence type="ECO:0000256" key="8">
    <source>
        <dbReference type="ARBA" id="ARBA00023239"/>
    </source>
</evidence>
<evidence type="ECO:0000259" key="11">
    <source>
        <dbReference type="Pfam" id="PF00155"/>
    </source>
</evidence>
<protein>
    <recommendedName>
        <fullName evidence="11">Aminotransferase class I/classII large domain-containing protein</fullName>
    </recommendedName>
</protein>
<evidence type="ECO:0000256" key="10">
    <source>
        <dbReference type="ARBA" id="ARBA00049325"/>
    </source>
</evidence>
<evidence type="ECO:0000256" key="6">
    <source>
        <dbReference type="ARBA" id="ARBA00022898"/>
    </source>
</evidence>
<dbReference type="Gene3D" id="3.40.640.10">
    <property type="entry name" value="Type I PLP-dependent aspartate aminotransferase-like (Major domain)"/>
    <property type="match status" value="1"/>
</dbReference>